<proteinExistence type="predicted"/>
<dbReference type="EMBL" id="BAAAUV010000015">
    <property type="protein sequence ID" value="GAA3225924.1"/>
    <property type="molecule type" value="Genomic_DNA"/>
</dbReference>
<feature type="transmembrane region" description="Helical" evidence="7">
    <location>
        <begin position="85"/>
        <end position="107"/>
    </location>
</feature>
<evidence type="ECO:0000313" key="9">
    <source>
        <dbReference type="Proteomes" id="UP001501237"/>
    </source>
</evidence>
<evidence type="ECO:0000256" key="5">
    <source>
        <dbReference type="ARBA" id="ARBA00023136"/>
    </source>
</evidence>
<comment type="caution">
    <text evidence="8">The sequence shown here is derived from an EMBL/GenBank/DDBJ whole genome shotgun (WGS) entry which is preliminary data.</text>
</comment>
<dbReference type="RefSeq" id="WP_344833537.1">
    <property type="nucleotide sequence ID" value="NZ_BAAAUV010000015.1"/>
</dbReference>
<feature type="transmembrane region" description="Helical" evidence="7">
    <location>
        <begin position="189"/>
        <end position="215"/>
    </location>
</feature>
<gene>
    <name evidence="8" type="ORF">GCM10010468_53910</name>
</gene>
<keyword evidence="2" id="KW-1003">Cell membrane</keyword>
<organism evidence="8 9">
    <name type="scientific">Actinocorallia longicatena</name>
    <dbReference type="NCBI Taxonomy" id="111803"/>
    <lineage>
        <taxon>Bacteria</taxon>
        <taxon>Bacillati</taxon>
        <taxon>Actinomycetota</taxon>
        <taxon>Actinomycetes</taxon>
        <taxon>Streptosporangiales</taxon>
        <taxon>Thermomonosporaceae</taxon>
        <taxon>Actinocorallia</taxon>
    </lineage>
</organism>
<feature type="compositionally biased region" description="Basic and acidic residues" evidence="6">
    <location>
        <begin position="35"/>
        <end position="51"/>
    </location>
</feature>
<feature type="region of interest" description="Disordered" evidence="6">
    <location>
        <begin position="1"/>
        <end position="51"/>
    </location>
</feature>
<sequence>MSVEPRPDPEPKADGDHRAEQPSPKATKRLRRKRLERDQDRLAHRLRSDGPDHPLRMPFRAWMGAVKRTVLEFQEDGLGDWAAALTYYSVLSIFPALLVVTSMVGLAGGEVSQKLIDNLAAPAPGAVREVLTQALFELENSKRSAGLVALIAILGGLWSASKYVAAFMRASNAVYDIHEGRPLWKTFPIRVAITLATLVLMAVSAVAVVVSGPLAHRIGDLLGLGDLSVMVWNVLKWPVLLIVINVLFALLYWAAPNARQGIRWITPGGLLALLVWLLASLGFAVYVSGFAAYNKTYGSLAALIIFLVWLWIANAALLLGAEFNAELERARAIESGNPPGKEPYVRLRDLPD</sequence>
<evidence type="ECO:0000256" key="4">
    <source>
        <dbReference type="ARBA" id="ARBA00022989"/>
    </source>
</evidence>
<dbReference type="PANTHER" id="PTHR30213">
    <property type="entry name" value="INNER MEMBRANE PROTEIN YHJD"/>
    <property type="match status" value="1"/>
</dbReference>
<feature type="compositionally biased region" description="Basic and acidic residues" evidence="6">
    <location>
        <begin position="1"/>
        <end position="20"/>
    </location>
</feature>
<keyword evidence="3 7" id="KW-0812">Transmembrane</keyword>
<dbReference type="PANTHER" id="PTHR30213:SF0">
    <property type="entry name" value="UPF0761 MEMBRANE PROTEIN YIHY"/>
    <property type="match status" value="1"/>
</dbReference>
<reference evidence="9" key="1">
    <citation type="journal article" date="2019" name="Int. J. Syst. Evol. Microbiol.">
        <title>The Global Catalogue of Microorganisms (GCM) 10K type strain sequencing project: providing services to taxonomists for standard genome sequencing and annotation.</title>
        <authorList>
            <consortium name="The Broad Institute Genomics Platform"/>
            <consortium name="The Broad Institute Genome Sequencing Center for Infectious Disease"/>
            <person name="Wu L."/>
            <person name="Ma J."/>
        </authorList>
    </citation>
    <scope>NUCLEOTIDE SEQUENCE [LARGE SCALE GENOMIC DNA]</scope>
    <source>
        <strain evidence="9">JCM 9377</strain>
    </source>
</reference>
<dbReference type="InterPro" id="IPR017039">
    <property type="entry name" value="Virul_fac_BrkB"/>
</dbReference>
<dbReference type="NCBIfam" id="TIGR00765">
    <property type="entry name" value="yihY_not_rbn"/>
    <property type="match status" value="1"/>
</dbReference>
<evidence type="ECO:0000256" key="7">
    <source>
        <dbReference type="SAM" id="Phobius"/>
    </source>
</evidence>
<protein>
    <submittedName>
        <fullName evidence="8">YihY/virulence factor BrkB family protein</fullName>
    </submittedName>
</protein>
<evidence type="ECO:0000256" key="1">
    <source>
        <dbReference type="ARBA" id="ARBA00004651"/>
    </source>
</evidence>
<name>A0ABP6QLC9_9ACTN</name>
<feature type="transmembrane region" description="Helical" evidence="7">
    <location>
        <begin position="299"/>
        <end position="321"/>
    </location>
</feature>
<evidence type="ECO:0000256" key="3">
    <source>
        <dbReference type="ARBA" id="ARBA00022692"/>
    </source>
</evidence>
<comment type="subcellular location">
    <subcellularLocation>
        <location evidence="1">Cell membrane</location>
        <topology evidence="1">Multi-pass membrane protein</topology>
    </subcellularLocation>
</comment>
<accession>A0ABP6QLC9</accession>
<keyword evidence="4 7" id="KW-1133">Transmembrane helix</keyword>
<feature type="transmembrane region" description="Helical" evidence="7">
    <location>
        <begin position="145"/>
        <end position="168"/>
    </location>
</feature>
<keyword evidence="9" id="KW-1185">Reference proteome</keyword>
<feature type="transmembrane region" description="Helical" evidence="7">
    <location>
        <begin position="267"/>
        <end position="293"/>
    </location>
</feature>
<dbReference type="Pfam" id="PF03631">
    <property type="entry name" value="Virul_fac_BrkB"/>
    <property type="match status" value="1"/>
</dbReference>
<evidence type="ECO:0000256" key="2">
    <source>
        <dbReference type="ARBA" id="ARBA00022475"/>
    </source>
</evidence>
<evidence type="ECO:0000313" key="8">
    <source>
        <dbReference type="EMBL" id="GAA3225924.1"/>
    </source>
</evidence>
<feature type="transmembrane region" description="Helical" evidence="7">
    <location>
        <begin position="235"/>
        <end position="255"/>
    </location>
</feature>
<dbReference type="PIRSF" id="PIRSF035875">
    <property type="entry name" value="RNase_BN"/>
    <property type="match status" value="1"/>
</dbReference>
<dbReference type="Proteomes" id="UP001501237">
    <property type="component" value="Unassembled WGS sequence"/>
</dbReference>
<keyword evidence="5 7" id="KW-0472">Membrane</keyword>
<evidence type="ECO:0000256" key="6">
    <source>
        <dbReference type="SAM" id="MobiDB-lite"/>
    </source>
</evidence>